<accession>A0ABN4IMP3</accession>
<name>A0ABN4IMP3_THEA5</name>
<evidence type="ECO:0000256" key="1">
    <source>
        <dbReference type="SAM" id="Phobius"/>
    </source>
</evidence>
<keyword evidence="1" id="KW-1133">Transmembrane helix</keyword>
<dbReference type="EMBL" id="CP010825">
    <property type="protein sequence ID" value="ALJ92232.1"/>
    <property type="molecule type" value="Genomic_DNA"/>
</dbReference>
<protein>
    <submittedName>
        <fullName evidence="2">Peptidase, membrane zinc metallopeptidase</fullName>
    </submittedName>
</protein>
<keyword evidence="1" id="KW-0812">Transmembrane</keyword>
<dbReference type="PANTHER" id="PTHR36434">
    <property type="entry name" value="MEMBRANE PROTEASE YUGP-RELATED"/>
    <property type="match status" value="1"/>
</dbReference>
<dbReference type="Proteomes" id="UP000058660">
    <property type="component" value="Plasmid pTA69"/>
</dbReference>
<feature type="transmembrane region" description="Helical" evidence="1">
    <location>
        <begin position="111"/>
        <end position="127"/>
    </location>
</feature>
<keyword evidence="1" id="KW-0472">Membrane</keyword>
<proteinExistence type="predicted"/>
<dbReference type="InterPro" id="IPR007395">
    <property type="entry name" value="Zn_peptidase_2"/>
</dbReference>
<dbReference type="Pfam" id="PF04298">
    <property type="entry name" value="Zn_peptidase_2"/>
    <property type="match status" value="1"/>
</dbReference>
<keyword evidence="3" id="KW-1185">Reference proteome</keyword>
<evidence type="ECO:0000313" key="2">
    <source>
        <dbReference type="EMBL" id="ALJ92232.1"/>
    </source>
</evidence>
<dbReference type="PANTHER" id="PTHR36434:SF1">
    <property type="entry name" value="MEMBRANE PROTEASE YUGP-RELATED"/>
    <property type="match status" value="1"/>
</dbReference>
<reference evidence="3" key="1">
    <citation type="journal article" date="2015" name="PLoS ONE">
        <title>Complete Genome Sequence of Thermus aquaticus Y51MC23.</title>
        <authorList>
            <person name="Brumm P.J."/>
            <person name="Monsma S."/>
            <person name="Keough B."/>
            <person name="Jasinovica S."/>
            <person name="Ferguson E."/>
            <person name="Schoenfeld T."/>
            <person name="Lodes M."/>
            <person name="Mead D.A."/>
        </authorList>
    </citation>
    <scope>NUCLEOTIDE SEQUENCE [LARGE SCALE GENOMIC DNA]</scope>
    <source>
        <strain evidence="3">BAA-2747 / Y51MC23</strain>
    </source>
</reference>
<keyword evidence="2" id="KW-0614">Plasmid</keyword>
<geneLocation type="plasmid" evidence="2 3">
    <name>pTA69</name>
</geneLocation>
<gene>
    <name evidence="2" type="ORF">TO73_2703</name>
</gene>
<evidence type="ECO:0000313" key="3">
    <source>
        <dbReference type="Proteomes" id="UP000058660"/>
    </source>
</evidence>
<feature type="transmembrane region" description="Helical" evidence="1">
    <location>
        <begin position="172"/>
        <end position="196"/>
    </location>
</feature>
<organism evidence="2 3">
    <name type="scientific">Thermus aquaticus (strain ATCC BAA-2747 / Y51MC23)</name>
    <dbReference type="NCBI Taxonomy" id="498848"/>
    <lineage>
        <taxon>Bacteria</taxon>
        <taxon>Thermotogati</taxon>
        <taxon>Deinococcota</taxon>
        <taxon>Deinococci</taxon>
        <taxon>Thermales</taxon>
        <taxon>Thermaceae</taxon>
        <taxon>Thermus</taxon>
    </lineage>
</organism>
<sequence length="199" mass="21971">MAMSGKDLALLGLFLVAGHFLHRALVYWRYRKVEAPLEAGAFAEEALRRYLTGFRVRVGWRNGVHFGEQEVRLTEAVMRGRSLYHLAVAAHEVGHALQWRAREELVRNTQAALTLGFGLLVLGFLLGPTELSALMVFGGYGFVLLSLPLELDANRRGLEALPPEVREGVKRVTTALTASYLVVPLGGMLMVAGWLMGRS</sequence>